<keyword evidence="3" id="KW-1185">Reference proteome</keyword>
<evidence type="ECO:0000256" key="1">
    <source>
        <dbReference type="SAM" id="MobiDB-lite"/>
    </source>
</evidence>
<protein>
    <submittedName>
        <fullName evidence="2">Uncharacterized protein</fullName>
    </submittedName>
</protein>
<organism evidence="2 3">
    <name type="scientific">Portunus trituberculatus</name>
    <name type="common">Swimming crab</name>
    <name type="synonym">Neptunus trituberculatus</name>
    <dbReference type="NCBI Taxonomy" id="210409"/>
    <lineage>
        <taxon>Eukaryota</taxon>
        <taxon>Metazoa</taxon>
        <taxon>Ecdysozoa</taxon>
        <taxon>Arthropoda</taxon>
        <taxon>Crustacea</taxon>
        <taxon>Multicrustacea</taxon>
        <taxon>Malacostraca</taxon>
        <taxon>Eumalacostraca</taxon>
        <taxon>Eucarida</taxon>
        <taxon>Decapoda</taxon>
        <taxon>Pleocyemata</taxon>
        <taxon>Brachyura</taxon>
        <taxon>Eubrachyura</taxon>
        <taxon>Portunoidea</taxon>
        <taxon>Portunidae</taxon>
        <taxon>Portuninae</taxon>
        <taxon>Portunus</taxon>
    </lineage>
</organism>
<gene>
    <name evidence="2" type="ORF">E2C01_031298</name>
</gene>
<sequence>MLHSGREAATAMPLSSLSWARAETGEAVGRVEPFNTWFSIWEELSRCRLLMRLVSGSSSGVWSRPRFITCQSHTTLFVLKVLITERQVKLGEGQQVSRKQGRDTHGLGRGGGRRVAAAAGRSHACRSAPPLSCQLRPLPPRRAPHKAAPSPLVHG</sequence>
<evidence type="ECO:0000313" key="3">
    <source>
        <dbReference type="Proteomes" id="UP000324222"/>
    </source>
</evidence>
<feature type="compositionally biased region" description="Low complexity" evidence="1">
    <location>
        <begin position="114"/>
        <end position="128"/>
    </location>
</feature>
<accession>A0A5B7EWH3</accession>
<feature type="region of interest" description="Disordered" evidence="1">
    <location>
        <begin position="91"/>
        <end position="155"/>
    </location>
</feature>
<dbReference type="EMBL" id="VSRR010003891">
    <property type="protein sequence ID" value="MPC37805.1"/>
    <property type="molecule type" value="Genomic_DNA"/>
</dbReference>
<dbReference type="AlphaFoldDB" id="A0A5B7EWH3"/>
<dbReference type="Proteomes" id="UP000324222">
    <property type="component" value="Unassembled WGS sequence"/>
</dbReference>
<evidence type="ECO:0000313" key="2">
    <source>
        <dbReference type="EMBL" id="MPC37805.1"/>
    </source>
</evidence>
<name>A0A5B7EWH3_PORTR</name>
<proteinExistence type="predicted"/>
<reference evidence="2 3" key="1">
    <citation type="submission" date="2019-05" db="EMBL/GenBank/DDBJ databases">
        <title>Another draft genome of Portunus trituberculatus and its Hox gene families provides insights of decapod evolution.</title>
        <authorList>
            <person name="Jeong J.-H."/>
            <person name="Song I."/>
            <person name="Kim S."/>
            <person name="Choi T."/>
            <person name="Kim D."/>
            <person name="Ryu S."/>
            <person name="Kim W."/>
        </authorList>
    </citation>
    <scope>NUCLEOTIDE SEQUENCE [LARGE SCALE GENOMIC DNA]</scope>
    <source>
        <tissue evidence="2">Muscle</tissue>
    </source>
</reference>
<comment type="caution">
    <text evidence="2">The sequence shown here is derived from an EMBL/GenBank/DDBJ whole genome shotgun (WGS) entry which is preliminary data.</text>
</comment>